<dbReference type="InterPro" id="IPR004104">
    <property type="entry name" value="Gfo/Idh/MocA-like_OxRdtase_C"/>
</dbReference>
<gene>
    <name evidence="3" type="ORF">GCM10010969_22770</name>
</gene>
<dbReference type="Proteomes" id="UP000606653">
    <property type="component" value="Unassembled WGS sequence"/>
</dbReference>
<accession>A0ABQ2L361</accession>
<keyword evidence="4" id="KW-1185">Reference proteome</keyword>
<dbReference type="Pfam" id="PF02894">
    <property type="entry name" value="GFO_IDH_MocA_C"/>
    <property type="match status" value="1"/>
</dbReference>
<dbReference type="SUPFAM" id="SSF55347">
    <property type="entry name" value="Glyceraldehyde-3-phosphate dehydrogenase-like, C-terminal domain"/>
    <property type="match status" value="1"/>
</dbReference>
<dbReference type="Gene3D" id="3.30.360.10">
    <property type="entry name" value="Dihydrodipicolinate Reductase, domain 2"/>
    <property type="match status" value="1"/>
</dbReference>
<name>A0ABQ2L361_9BACL</name>
<feature type="domain" description="Gfo/Idh/MocA-like oxidoreductase C-terminal" evidence="2">
    <location>
        <begin position="25"/>
        <end position="156"/>
    </location>
</feature>
<evidence type="ECO:0000313" key="4">
    <source>
        <dbReference type="Proteomes" id="UP000606653"/>
    </source>
</evidence>
<reference evidence="4" key="1">
    <citation type="journal article" date="2019" name="Int. J. Syst. Evol. Microbiol.">
        <title>The Global Catalogue of Microorganisms (GCM) 10K type strain sequencing project: providing services to taxonomists for standard genome sequencing and annotation.</title>
        <authorList>
            <consortium name="The Broad Institute Genomics Platform"/>
            <consortium name="The Broad Institute Genome Sequencing Center for Infectious Disease"/>
            <person name="Wu L."/>
            <person name="Ma J."/>
        </authorList>
    </citation>
    <scope>NUCLEOTIDE SEQUENCE [LARGE SCALE GENOMIC DNA]</scope>
    <source>
        <strain evidence="4">CGMCC 1.6964</strain>
    </source>
</reference>
<evidence type="ECO:0000259" key="2">
    <source>
        <dbReference type="Pfam" id="PF02894"/>
    </source>
</evidence>
<organism evidence="3 4">
    <name type="scientific">Saccharibacillus kuerlensis</name>
    <dbReference type="NCBI Taxonomy" id="459527"/>
    <lineage>
        <taxon>Bacteria</taxon>
        <taxon>Bacillati</taxon>
        <taxon>Bacillota</taxon>
        <taxon>Bacilli</taxon>
        <taxon>Bacillales</taxon>
        <taxon>Paenibacillaceae</taxon>
        <taxon>Saccharibacillus</taxon>
    </lineage>
</organism>
<proteinExistence type="inferred from homology"/>
<evidence type="ECO:0000313" key="3">
    <source>
        <dbReference type="EMBL" id="GGO00980.1"/>
    </source>
</evidence>
<comment type="similarity">
    <text evidence="1">Belongs to the Gfo/Idh/MocA family.</text>
</comment>
<protein>
    <recommendedName>
        <fullName evidence="2">Gfo/Idh/MocA-like oxidoreductase C-terminal domain-containing protein</fullName>
    </recommendedName>
</protein>
<evidence type="ECO:0000256" key="1">
    <source>
        <dbReference type="ARBA" id="ARBA00010928"/>
    </source>
</evidence>
<dbReference type="EMBL" id="BMLN01000006">
    <property type="protein sequence ID" value="GGO00980.1"/>
    <property type="molecule type" value="Genomic_DNA"/>
</dbReference>
<comment type="caution">
    <text evidence="3">The sequence shown here is derived from an EMBL/GenBank/DDBJ whole genome shotgun (WGS) entry which is preliminary data.</text>
</comment>
<sequence length="163" mass="18328">MNKPIVDVYADLKTVVPKFEGPDGNENRDAEDFFAIMGHFEDGTSFIANLYYPAVRGSGWNLEILGTKGTLIMKNDTDITISTGEEFQDIKIEESEESDQLTPLAKPYFKGLYPMFDSVYKSISSHKPYPNTPTLIDGHLTQLVMDAIRESAAKKTRTIVRQK</sequence>